<feature type="transmembrane region" description="Helical" evidence="1">
    <location>
        <begin position="61"/>
        <end position="85"/>
    </location>
</feature>
<dbReference type="RefSeq" id="WP_116093880.1">
    <property type="nucleotide sequence ID" value="NZ_QKXN01000129.1"/>
</dbReference>
<dbReference type="OrthoDB" id="2413153at2"/>
<evidence type="ECO:0000313" key="3">
    <source>
        <dbReference type="Proteomes" id="UP000256562"/>
    </source>
</evidence>
<evidence type="ECO:0008006" key="4">
    <source>
        <dbReference type="Google" id="ProtNLM"/>
    </source>
</evidence>
<evidence type="ECO:0000256" key="1">
    <source>
        <dbReference type="SAM" id="Phobius"/>
    </source>
</evidence>
<dbReference type="EMBL" id="QKXQ01000133">
    <property type="protein sequence ID" value="REH98731.1"/>
    <property type="molecule type" value="Genomic_DNA"/>
</dbReference>
<feature type="transmembrane region" description="Helical" evidence="1">
    <location>
        <begin position="119"/>
        <end position="144"/>
    </location>
</feature>
<feature type="transmembrane region" description="Helical" evidence="1">
    <location>
        <begin position="227"/>
        <end position="249"/>
    </location>
</feature>
<name>A0A3E0IRG5_9STAP</name>
<feature type="transmembrane region" description="Helical" evidence="1">
    <location>
        <begin position="164"/>
        <end position="191"/>
    </location>
</feature>
<gene>
    <name evidence="2" type="ORF">DOS83_03200</name>
</gene>
<comment type="caution">
    <text evidence="2">The sequence shown here is derived from an EMBL/GenBank/DDBJ whole genome shotgun (WGS) entry which is preliminary data.</text>
</comment>
<feature type="transmembrane region" description="Helical" evidence="1">
    <location>
        <begin position="261"/>
        <end position="292"/>
    </location>
</feature>
<evidence type="ECO:0000313" key="2">
    <source>
        <dbReference type="EMBL" id="REH98731.1"/>
    </source>
</evidence>
<dbReference type="AlphaFoldDB" id="A0A3E0IRG5"/>
<keyword evidence="1" id="KW-0812">Transmembrane</keyword>
<accession>A0A3E0IRG5</accession>
<sequence length="305" mass="34585">MFNFTKLFWHNSKPQTGKLLGANLINLVIILLLFSIALLPIQLIMNMWLMYMFTGQGNMVSIVLATLGSVLLILLVYLFVVFPLYTGSTRSYRNTLLSNKSMTLKDFFASFKGRIWRKAVLIALFTILVLFITQLINFFLISGISKVAELIIQNAGISSADQSTMMVVQTVITVITGLVTSIFTWLAVIYITNSATSLVHDPDSKVKVHLKNAWLSMRNKNKTFLKFFISIIVLNFIIILLYGPIYTWIQLGLSGISQNVASIVTVVLNIVFFIIRYLIFFVIIGTIVQYFLNHGEKDQHLHQIK</sequence>
<keyword evidence="1" id="KW-0472">Membrane</keyword>
<protein>
    <recommendedName>
        <fullName evidence="4">Lytic transglycosylase</fullName>
    </recommendedName>
</protein>
<reference evidence="2 3" key="1">
    <citation type="journal article" date="2018" name="Vet. Microbiol.">
        <title>Characterisation of Staphylococcus felis isolated from cats using whole genome sequencing.</title>
        <authorList>
            <person name="Worthing K."/>
            <person name="Pang S."/>
            <person name="Trott D.J."/>
            <person name="Abraham S."/>
            <person name="Coombs G.W."/>
            <person name="Jordan D."/>
            <person name="McIntyre L."/>
            <person name="Davies M.R."/>
            <person name="Norris J."/>
        </authorList>
    </citation>
    <scope>NUCLEOTIDE SEQUENCE [LARGE SCALE GENOMIC DNA]</scope>
    <source>
        <strain evidence="2 3">F9</strain>
    </source>
</reference>
<dbReference type="Proteomes" id="UP000256562">
    <property type="component" value="Unassembled WGS sequence"/>
</dbReference>
<keyword evidence="1" id="KW-1133">Transmembrane helix</keyword>
<feature type="transmembrane region" description="Helical" evidence="1">
    <location>
        <begin position="20"/>
        <end position="41"/>
    </location>
</feature>
<proteinExistence type="predicted"/>
<organism evidence="2 3">
    <name type="scientific">Staphylococcus felis</name>
    <dbReference type="NCBI Taxonomy" id="46127"/>
    <lineage>
        <taxon>Bacteria</taxon>
        <taxon>Bacillati</taxon>
        <taxon>Bacillota</taxon>
        <taxon>Bacilli</taxon>
        <taxon>Bacillales</taxon>
        <taxon>Staphylococcaceae</taxon>
        <taxon>Staphylococcus</taxon>
    </lineage>
</organism>